<dbReference type="AlphaFoldDB" id="W0HL78"/>
<dbReference type="STRING" id="2342.SOPEG_3261"/>
<evidence type="ECO:0000313" key="5">
    <source>
        <dbReference type="Proteomes" id="UP000019025"/>
    </source>
</evidence>
<dbReference type="KEGG" id="pes:SOPEG_3261"/>
<dbReference type="PATRIC" id="fig|2342.5.peg.3541"/>
<dbReference type="PANTHER" id="PTHR35936">
    <property type="entry name" value="MEMBRANE-BOUND LYTIC MUREIN TRANSGLYCOSYLASE F"/>
    <property type="match status" value="1"/>
</dbReference>
<evidence type="ECO:0000256" key="2">
    <source>
        <dbReference type="ARBA" id="ARBA00022729"/>
    </source>
</evidence>
<dbReference type="PANTHER" id="PTHR35936:SF19">
    <property type="entry name" value="AMINO-ACID-BINDING PROTEIN YXEM-RELATED"/>
    <property type="match status" value="1"/>
</dbReference>
<dbReference type="Proteomes" id="UP000019025">
    <property type="component" value="Chromosome"/>
</dbReference>
<proteinExistence type="inferred from homology"/>
<dbReference type="EMBL" id="CP006568">
    <property type="protein sequence ID" value="AHF74651.1"/>
    <property type="molecule type" value="Genomic_DNA"/>
</dbReference>
<sequence>MTHALRFFLLLSISGGGWAQSRLDRILQQGVLKVCTTGDYRPYSFLRADGHYEGIDIAMAQSLADSLPARIQWVPTTWKNLMRDFSARDCDIAVGGVSVTLDRQKRASFSLVLSVEGKIPLVRCVDRPRLHSIEQMNQSAVRIIAPAGGSNEAVVRKHLPRATLILSHDNAAIFQQLVDQKADVMITDVEEALFQQQRYPSWCAVQPHVPIQYGEKAYMLPRDDSVWKRYVDQWLHLHQADGSYRALARQWRAAAAPLAGGRPRLKARGKRQAFTLYAGLKVIADRGHYRTFRAPIAVTDAITSRDVVAIGEVVGIHLYICAFQAAVPSPQIGAQRCVQERHGRHAGGVFVIRAYRYNGRRRLR</sequence>
<name>W0HL78_9GAMM</name>
<keyword evidence="2" id="KW-0732">Signal</keyword>
<organism evidence="4 5">
    <name type="scientific">Candidatus Sodalis pierantonii str. SOPE</name>
    <dbReference type="NCBI Taxonomy" id="2342"/>
    <lineage>
        <taxon>Bacteria</taxon>
        <taxon>Pseudomonadati</taxon>
        <taxon>Pseudomonadota</taxon>
        <taxon>Gammaproteobacteria</taxon>
        <taxon>Enterobacterales</taxon>
        <taxon>Bruguierivoracaceae</taxon>
        <taxon>Sodalis</taxon>
    </lineage>
</organism>
<dbReference type="eggNOG" id="COG0834">
    <property type="taxonomic scope" value="Bacteria"/>
</dbReference>
<dbReference type="Gene3D" id="3.40.190.10">
    <property type="entry name" value="Periplasmic binding protein-like II"/>
    <property type="match status" value="2"/>
</dbReference>
<reference evidence="4 5" key="1">
    <citation type="journal article" date="2014" name="Genome Biol. Evol.">
        <title>Genome degeneration and adaptation in a nascent stage of symbiosis.</title>
        <authorList>
            <person name="Oakeson K.F."/>
            <person name="Gil R."/>
            <person name="Clayton A.L."/>
            <person name="Dunn D.M."/>
            <person name="von Niederhausern A.C."/>
            <person name="Hamil C."/>
            <person name="Aoyagi A."/>
            <person name="Duval B."/>
            <person name="Baca A."/>
            <person name="Silva F.J."/>
            <person name="Vallier A."/>
            <person name="Jackson D.G."/>
            <person name="Latorre A."/>
            <person name="Weiss R.B."/>
            <person name="Heddi A."/>
            <person name="Moya A."/>
            <person name="Dale C."/>
        </authorList>
    </citation>
    <scope>NUCLEOTIDE SEQUENCE [LARGE SCALE GENOMIC DNA]</scope>
    <source>
        <strain evidence="5">none</strain>
    </source>
</reference>
<dbReference type="SMART" id="SM00062">
    <property type="entry name" value="PBPb"/>
    <property type="match status" value="1"/>
</dbReference>
<gene>
    <name evidence="4" type="primary">pheC</name>
    <name evidence="4" type="ORF">SOPEG_3261</name>
</gene>
<accession>W0HL78</accession>
<keyword evidence="5" id="KW-1185">Reference proteome</keyword>
<dbReference type="InterPro" id="IPR001638">
    <property type="entry name" value="Solute-binding_3/MltF_N"/>
</dbReference>
<dbReference type="HOGENOM" id="CLU_019602_9_0_6"/>
<comment type="similarity">
    <text evidence="1">Belongs to the bacterial solute-binding protein 3 family.</text>
</comment>
<feature type="domain" description="Solute-binding protein family 3/N-terminal" evidence="3">
    <location>
        <begin position="31"/>
        <end position="255"/>
    </location>
</feature>
<protein>
    <submittedName>
        <fullName evidence="4">Cyclohexadienyl dehydratase</fullName>
    </submittedName>
</protein>
<evidence type="ECO:0000259" key="3">
    <source>
        <dbReference type="SMART" id="SM00062"/>
    </source>
</evidence>
<evidence type="ECO:0000256" key="1">
    <source>
        <dbReference type="ARBA" id="ARBA00010333"/>
    </source>
</evidence>
<evidence type="ECO:0000313" key="4">
    <source>
        <dbReference type="EMBL" id="AHF74651.1"/>
    </source>
</evidence>
<dbReference type="SUPFAM" id="SSF53850">
    <property type="entry name" value="Periplasmic binding protein-like II"/>
    <property type="match status" value="1"/>
</dbReference>
<dbReference type="Pfam" id="PF00497">
    <property type="entry name" value="SBP_bac_3"/>
    <property type="match status" value="1"/>
</dbReference>